<accession>A0ABW4GSZ1</accession>
<evidence type="ECO:0000313" key="2">
    <source>
        <dbReference type="Proteomes" id="UP001597097"/>
    </source>
</evidence>
<protein>
    <submittedName>
        <fullName evidence="1">Uncharacterized protein</fullName>
    </submittedName>
</protein>
<evidence type="ECO:0000313" key="1">
    <source>
        <dbReference type="EMBL" id="MFD1545916.1"/>
    </source>
</evidence>
<reference evidence="2" key="1">
    <citation type="journal article" date="2019" name="Int. J. Syst. Evol. Microbiol.">
        <title>The Global Catalogue of Microorganisms (GCM) 10K type strain sequencing project: providing services to taxonomists for standard genome sequencing and annotation.</title>
        <authorList>
            <consortium name="The Broad Institute Genomics Platform"/>
            <consortium name="The Broad Institute Genome Sequencing Center for Infectious Disease"/>
            <person name="Wu L."/>
            <person name="Ma J."/>
        </authorList>
    </citation>
    <scope>NUCLEOTIDE SEQUENCE [LARGE SCALE GENOMIC DNA]</scope>
    <source>
        <strain evidence="2">CGMCC 1.15399</strain>
    </source>
</reference>
<dbReference type="EMBL" id="JBHUCM010000051">
    <property type="protein sequence ID" value="MFD1545916.1"/>
    <property type="molecule type" value="Genomic_DNA"/>
</dbReference>
<organism evidence="1 2">
    <name type="scientific">Nonomuraea guangzhouensis</name>
    <dbReference type="NCBI Taxonomy" id="1291555"/>
    <lineage>
        <taxon>Bacteria</taxon>
        <taxon>Bacillati</taxon>
        <taxon>Actinomycetota</taxon>
        <taxon>Actinomycetes</taxon>
        <taxon>Streptosporangiales</taxon>
        <taxon>Streptosporangiaceae</taxon>
        <taxon>Nonomuraea</taxon>
    </lineage>
</organism>
<comment type="caution">
    <text evidence="1">The sequence shown here is derived from an EMBL/GenBank/DDBJ whole genome shotgun (WGS) entry which is preliminary data.</text>
</comment>
<proteinExistence type="predicted"/>
<sequence length="54" mass="6013">MREPRLVDQGHLLPISFGWQSGRIGERKHVISAAVGVRVSPEGEGHQTLSHDQR</sequence>
<name>A0ABW4GSZ1_9ACTN</name>
<dbReference type="RefSeq" id="WP_219537986.1">
    <property type="nucleotide sequence ID" value="NZ_JAHKRM010000042.1"/>
</dbReference>
<keyword evidence="2" id="KW-1185">Reference proteome</keyword>
<gene>
    <name evidence="1" type="ORF">ACFSJ0_53370</name>
</gene>
<dbReference type="Proteomes" id="UP001597097">
    <property type="component" value="Unassembled WGS sequence"/>
</dbReference>